<dbReference type="GO" id="GO:0004414">
    <property type="term" value="F:homoserine O-acetyltransferase activity"/>
    <property type="evidence" value="ECO:0007669"/>
    <property type="project" value="TreeGrafter"/>
</dbReference>
<keyword evidence="4" id="KW-1185">Reference proteome</keyword>
<dbReference type="InterPro" id="IPR008220">
    <property type="entry name" value="HAT_MetX-like"/>
</dbReference>
<name>A0A8J7FNC2_9FLAO</name>
<keyword evidence="1" id="KW-0808">Transferase</keyword>
<dbReference type="InterPro" id="IPR029058">
    <property type="entry name" value="AB_hydrolase_fold"/>
</dbReference>
<gene>
    <name evidence="3" type="ORF">IM532_01540</name>
</gene>
<comment type="caution">
    <text evidence="3">The sequence shown here is derived from an EMBL/GenBank/DDBJ whole genome shotgun (WGS) entry which is preliminary data.</text>
</comment>
<dbReference type="RefSeq" id="WP_194181683.1">
    <property type="nucleotide sequence ID" value="NZ_JADGIK010000001.1"/>
</dbReference>
<evidence type="ECO:0000313" key="3">
    <source>
        <dbReference type="EMBL" id="MBF0596154.1"/>
    </source>
</evidence>
<keyword evidence="3" id="KW-0378">Hydrolase</keyword>
<evidence type="ECO:0000259" key="2">
    <source>
        <dbReference type="Pfam" id="PF00561"/>
    </source>
</evidence>
<reference evidence="3" key="1">
    <citation type="submission" date="2020-10" db="EMBL/GenBank/DDBJ databases">
        <authorList>
            <person name="Lu T."/>
            <person name="Wang Q."/>
            <person name="Han X."/>
        </authorList>
    </citation>
    <scope>NUCLEOTIDE SEQUENCE</scope>
    <source>
        <strain evidence="3">WQ 117</strain>
    </source>
</reference>
<dbReference type="SUPFAM" id="SSF53474">
    <property type="entry name" value="alpha/beta-Hydrolases"/>
    <property type="match status" value="1"/>
</dbReference>
<dbReference type="PANTHER" id="PTHR32268:SF11">
    <property type="entry name" value="HOMOSERINE O-ACETYLTRANSFERASE"/>
    <property type="match status" value="1"/>
</dbReference>
<dbReference type="EMBL" id="JADGIK010000001">
    <property type="protein sequence ID" value="MBF0596154.1"/>
    <property type="molecule type" value="Genomic_DNA"/>
</dbReference>
<evidence type="ECO:0000313" key="4">
    <source>
        <dbReference type="Proteomes" id="UP000608754"/>
    </source>
</evidence>
<dbReference type="Pfam" id="PF00561">
    <property type="entry name" value="Abhydrolase_1"/>
    <property type="match status" value="1"/>
</dbReference>
<dbReference type="GO" id="GO:0016787">
    <property type="term" value="F:hydrolase activity"/>
    <property type="evidence" value="ECO:0007669"/>
    <property type="project" value="UniProtKB-KW"/>
</dbReference>
<proteinExistence type="predicted"/>
<dbReference type="GO" id="GO:0009086">
    <property type="term" value="P:methionine biosynthetic process"/>
    <property type="evidence" value="ECO:0007669"/>
    <property type="project" value="TreeGrafter"/>
</dbReference>
<sequence length="264" mass="30432">MQTLQQISIPVWPLEDNSIINNVSVTYRHYGLPIGTAPVILINHSLNSDSDCMFHWDGVIGKNKAIDLTEYTVICIDIPGNEVVKEINYKHLPFEKITSRDVAVLFWLTLFELEINELFAVIGADLGGGIAWEMACLFPKRILNLIPIASSPITENWLVEEPIGKNEFIKSLFYSIDISRNRQPILEIAQLIKSNIHIIYVKNDSTYNKRELRRFYTKLNEIKSNVKFYELDEIEDTIYLKENIEQVDRVVDGILEKEYINNVA</sequence>
<dbReference type="GO" id="GO:0009092">
    <property type="term" value="P:homoserine metabolic process"/>
    <property type="evidence" value="ECO:0007669"/>
    <property type="project" value="TreeGrafter"/>
</dbReference>
<dbReference type="Proteomes" id="UP000608754">
    <property type="component" value="Unassembled WGS sequence"/>
</dbReference>
<protein>
    <submittedName>
        <fullName evidence="3">Alpha/beta fold hydrolase</fullName>
    </submittedName>
</protein>
<evidence type="ECO:0000256" key="1">
    <source>
        <dbReference type="ARBA" id="ARBA00022679"/>
    </source>
</evidence>
<organism evidence="3 4">
    <name type="scientific">Faecalibacter rhinopitheci</name>
    <dbReference type="NCBI Taxonomy" id="2779678"/>
    <lineage>
        <taxon>Bacteria</taxon>
        <taxon>Pseudomonadati</taxon>
        <taxon>Bacteroidota</taxon>
        <taxon>Flavobacteriia</taxon>
        <taxon>Flavobacteriales</taxon>
        <taxon>Weeksellaceae</taxon>
        <taxon>Faecalibacter</taxon>
    </lineage>
</organism>
<dbReference type="Gene3D" id="3.40.50.1820">
    <property type="entry name" value="alpha/beta hydrolase"/>
    <property type="match status" value="1"/>
</dbReference>
<dbReference type="PANTHER" id="PTHR32268">
    <property type="entry name" value="HOMOSERINE O-ACETYLTRANSFERASE"/>
    <property type="match status" value="1"/>
</dbReference>
<accession>A0A8J7FNC2</accession>
<feature type="domain" description="AB hydrolase-1" evidence="2">
    <location>
        <begin position="38"/>
        <end position="150"/>
    </location>
</feature>
<dbReference type="AlphaFoldDB" id="A0A8J7FNC2"/>
<dbReference type="InterPro" id="IPR000073">
    <property type="entry name" value="AB_hydrolase_1"/>
</dbReference>